<dbReference type="AlphaFoldDB" id="A0A0P6ILJ3"/>
<evidence type="ECO:0000256" key="2">
    <source>
        <dbReference type="ARBA" id="ARBA00004370"/>
    </source>
</evidence>
<dbReference type="SMART" id="SM01381">
    <property type="entry name" value="7TM_GPCR_Srsx"/>
    <property type="match status" value="1"/>
</dbReference>
<keyword evidence="6" id="KW-1133">Transmembrane helix</keyword>
<comment type="subcellular location">
    <subcellularLocation>
        <location evidence="2">Membrane</location>
    </subcellularLocation>
</comment>
<evidence type="ECO:0000256" key="9">
    <source>
        <dbReference type="RuleBase" id="RU000688"/>
    </source>
</evidence>
<accession>A0A0P6ILJ3</accession>
<comment type="function">
    <text evidence="1">Receptor for thyrotropin-releasing hormone (TRH). Upon ligand binding, this G-protein-coupled receptor triggers activation of the phosphatidylinositol (IP3)-calcium-protein kinase C (PKC) pathway.</text>
</comment>
<keyword evidence="5 9" id="KW-0812">Transmembrane</keyword>
<organism evidence="10">
    <name type="scientific">Daphnia magna</name>
    <dbReference type="NCBI Taxonomy" id="35525"/>
    <lineage>
        <taxon>Eukaryota</taxon>
        <taxon>Metazoa</taxon>
        <taxon>Ecdysozoa</taxon>
        <taxon>Arthropoda</taxon>
        <taxon>Crustacea</taxon>
        <taxon>Branchiopoda</taxon>
        <taxon>Diplostraca</taxon>
        <taxon>Cladocera</taxon>
        <taxon>Anomopoda</taxon>
        <taxon>Daphniidae</taxon>
        <taxon>Daphnia</taxon>
    </lineage>
</organism>
<proteinExistence type="inferred from homology"/>
<dbReference type="RefSeq" id="XP_032788362.1">
    <property type="nucleotide sequence ID" value="XM_032932471.2"/>
</dbReference>
<dbReference type="CDD" id="cd14995">
    <property type="entry name" value="7tmA_TRH-R"/>
    <property type="match status" value="1"/>
</dbReference>
<dbReference type="Gene3D" id="1.20.1070.10">
    <property type="entry name" value="Rhodopsin 7-helix transmembrane proteins"/>
    <property type="match status" value="1"/>
</dbReference>
<dbReference type="InterPro" id="IPR002120">
    <property type="entry name" value="TRH_rcpt_1"/>
</dbReference>
<dbReference type="PRINTS" id="PR01846">
    <property type="entry name" value="TRHRFAMILY"/>
</dbReference>
<evidence type="ECO:0000256" key="1">
    <source>
        <dbReference type="ARBA" id="ARBA00004100"/>
    </source>
</evidence>
<evidence type="ECO:0000256" key="4">
    <source>
        <dbReference type="ARBA" id="ARBA00018873"/>
    </source>
</evidence>
<dbReference type="GeneID" id="116925726"/>
<dbReference type="OrthoDB" id="5987936at2759"/>
<sequence length="411" mass="46004">MDAVCSQAVNDTLNAIRSGVLMANGTDDMADEYSILENVLGANCTDWWLSSINRTSMDFLGDDTGGTNSSFSDKEENPSYFSRDYRLVGTLFQGLILLVGVLGNLLVVMVVYRTRSMHSPTNCYLVSLAAADCVVLIASVPNEILSYYVIGSQWIWGPIGCAVFVFLQNLGINASSLSLTAFTVERYIAICHPMKAQSVCTVKRAKKIVGGVWAFAFCYSSPWLGLTITEPIHYKGFQTVERCAMKLSREEYLGYFFADIVVFYLVPLLISCVLYGLIARVLFNGHFNKYPEVCRHDNQSSVDPTKSSRVQVVKMLVVVVVIFATLWLPYRGMLVYNSFATMHSKPSFMDLWFLMFAKTCVYINSAINPILYTAMSIKFRRAFQRILLCGRSSLNQQRSPGTQMRHLGHLA</sequence>
<dbReference type="SUPFAM" id="SSF81321">
    <property type="entry name" value="Family A G protein-coupled receptor-like"/>
    <property type="match status" value="1"/>
</dbReference>
<keyword evidence="9" id="KW-0807">Transducer</keyword>
<keyword evidence="9" id="KW-0297">G-protein coupled receptor</keyword>
<evidence type="ECO:0000256" key="3">
    <source>
        <dbReference type="ARBA" id="ARBA00010663"/>
    </source>
</evidence>
<dbReference type="PRINTS" id="PR00237">
    <property type="entry name" value="GPCRRHODOPSN"/>
</dbReference>
<protein>
    <recommendedName>
        <fullName evidence="4">Thyrotropin-releasing hormone receptor</fullName>
    </recommendedName>
    <alternativeName>
        <fullName evidence="8">Thyroliberin receptor</fullName>
    </alternativeName>
</protein>
<dbReference type="EMBL" id="GDIQ01029671">
    <property type="protein sequence ID" value="JAN65066.1"/>
    <property type="molecule type" value="Transcribed_RNA"/>
</dbReference>
<evidence type="ECO:0000256" key="7">
    <source>
        <dbReference type="ARBA" id="ARBA00023136"/>
    </source>
</evidence>
<keyword evidence="9 10" id="KW-0675">Receptor</keyword>
<dbReference type="GO" id="GO:0016020">
    <property type="term" value="C:membrane"/>
    <property type="evidence" value="ECO:0007669"/>
    <property type="project" value="UniProtKB-SubCell"/>
</dbReference>
<evidence type="ECO:0000256" key="6">
    <source>
        <dbReference type="ARBA" id="ARBA00022989"/>
    </source>
</evidence>
<dbReference type="InterPro" id="IPR017452">
    <property type="entry name" value="GPCR_Rhodpsn_7TM"/>
</dbReference>
<dbReference type="PANTHER" id="PTHR46061:SF3">
    <property type="entry name" value="THYROTROPIN-RELEASING HORMONE RECEPTOR"/>
    <property type="match status" value="1"/>
</dbReference>
<dbReference type="PROSITE" id="PS00237">
    <property type="entry name" value="G_PROTEIN_RECEP_F1_1"/>
    <property type="match status" value="1"/>
</dbReference>
<dbReference type="GO" id="GO:0004997">
    <property type="term" value="F:thyrotropin-releasing hormone receptor activity"/>
    <property type="evidence" value="ECO:0007669"/>
    <property type="project" value="InterPro"/>
</dbReference>
<comment type="similarity">
    <text evidence="3 9">Belongs to the G-protein coupled receptor 1 family.</text>
</comment>
<reference evidence="10" key="1">
    <citation type="submission" date="2015-10" db="EMBL/GenBank/DDBJ databases">
        <title>EvidentialGene: Evidence-directed Construction of Complete mRNA Transcriptomes without Genomes.</title>
        <authorList>
            <person name="Gilbert D.G."/>
        </authorList>
    </citation>
    <scope>NUCLEOTIDE SEQUENCE</scope>
</reference>
<dbReference type="Pfam" id="PF00001">
    <property type="entry name" value="7tm_1"/>
    <property type="match status" value="1"/>
</dbReference>
<dbReference type="PANTHER" id="PTHR46061">
    <property type="entry name" value="THYROTROPIN-RELEASING HORMONE RECEPTOR"/>
    <property type="match status" value="1"/>
</dbReference>
<evidence type="ECO:0000256" key="5">
    <source>
        <dbReference type="ARBA" id="ARBA00022692"/>
    </source>
</evidence>
<dbReference type="InterPro" id="IPR000276">
    <property type="entry name" value="GPCR_Rhodpsn"/>
</dbReference>
<dbReference type="PROSITE" id="PS50262">
    <property type="entry name" value="G_PROTEIN_RECEP_F1_2"/>
    <property type="match status" value="1"/>
</dbReference>
<keyword evidence="7" id="KW-0472">Membrane</keyword>
<name>A0A0P6ILJ3_9CRUS</name>
<dbReference type="PRINTS" id="PR00751">
    <property type="entry name" value="THYROLIBRINR"/>
</dbReference>
<evidence type="ECO:0000256" key="8">
    <source>
        <dbReference type="ARBA" id="ARBA00032251"/>
    </source>
</evidence>
<evidence type="ECO:0000313" key="10">
    <source>
        <dbReference type="EMBL" id="JAN65066.1"/>
    </source>
</evidence>